<keyword evidence="4" id="KW-1185">Reference proteome</keyword>
<dbReference type="SUPFAM" id="SSF56042">
    <property type="entry name" value="PurM C-terminal domain-like"/>
    <property type="match status" value="1"/>
</dbReference>
<name>A0A2N3PL96_9HELI</name>
<feature type="domain" description="PurM-like N-terminal" evidence="2">
    <location>
        <begin position="23"/>
        <end position="130"/>
    </location>
</feature>
<dbReference type="Gene3D" id="3.30.1330.10">
    <property type="entry name" value="PurM-like, N-terminal domain"/>
    <property type="match status" value="1"/>
</dbReference>
<organism evidence="3 4">
    <name type="scientific">Helicobacter winghamensis</name>
    <dbReference type="NCBI Taxonomy" id="157268"/>
    <lineage>
        <taxon>Bacteria</taxon>
        <taxon>Pseudomonadati</taxon>
        <taxon>Campylobacterota</taxon>
        <taxon>Epsilonproteobacteria</taxon>
        <taxon>Campylobacterales</taxon>
        <taxon>Helicobacteraceae</taxon>
        <taxon>Helicobacter</taxon>
    </lineage>
</organism>
<evidence type="ECO:0000313" key="3">
    <source>
        <dbReference type="EMBL" id="PKT82512.1"/>
    </source>
</evidence>
<sequence>MQDREKAFIRALIQSGATEGIGDDGVLIARDCAGYVVASDAFFEDVHFKRAWGSLEAIVEKCFAVNLSDIYAMNAIPSFCLLTLALPNGFKEVGRLANVIGKCALKHRIKIIGGDTIAGEKLHFSLTILGKRQGRILTRKGIKKGDILGYISPNSVLTHCKTQAFGGNIKALKTALRFHKNSKIQSNTRFAKPILYPKMLLRLNGIARVGMDISDGIFMELSRLSRLNHLGFKITKYKGEWLYSPEEYQMLYAIPKMRLKKMKNLAKQYRHAFIPFAQAVCGRFMESKRNWHA</sequence>
<evidence type="ECO:0000313" key="4">
    <source>
        <dbReference type="Proteomes" id="UP000233350"/>
    </source>
</evidence>
<dbReference type="InterPro" id="IPR006283">
    <property type="entry name" value="ThiL-like"/>
</dbReference>
<dbReference type="Pfam" id="PF00586">
    <property type="entry name" value="AIRS"/>
    <property type="match status" value="1"/>
</dbReference>
<comment type="caution">
    <text evidence="3">The sequence shown here is derived from an EMBL/GenBank/DDBJ whole genome shotgun (WGS) entry which is preliminary data.</text>
</comment>
<dbReference type="AlphaFoldDB" id="A0A2N3PL96"/>
<dbReference type="RefSeq" id="WP_006803201.1">
    <property type="nucleotide sequence ID" value="NZ_CABKOI010000018.1"/>
</dbReference>
<dbReference type="NCBIfam" id="NF004354">
    <property type="entry name" value="PRK05731.2-3"/>
    <property type="match status" value="1"/>
</dbReference>
<evidence type="ECO:0000259" key="2">
    <source>
        <dbReference type="Pfam" id="PF00586"/>
    </source>
</evidence>
<dbReference type="SUPFAM" id="SSF55326">
    <property type="entry name" value="PurM N-terminal domain-like"/>
    <property type="match status" value="1"/>
</dbReference>
<evidence type="ECO:0000256" key="1">
    <source>
        <dbReference type="ARBA" id="ARBA00022977"/>
    </source>
</evidence>
<reference evidence="3 4" key="1">
    <citation type="submission" date="2016-07" db="EMBL/GenBank/DDBJ databases">
        <title>Detection of Helicobacter winghamensis from caecal content of red fox (Vulpes vulpes).</title>
        <authorList>
            <person name="Zanoni R.G."/>
            <person name="Florio D."/>
            <person name="Caffara M."/>
            <person name="Renzi M."/>
            <person name="Parisi A."/>
            <person name="Pasquali F."/>
            <person name="Manfreda G."/>
        </authorList>
    </citation>
    <scope>NUCLEOTIDE SEQUENCE [LARGE SCALE GENOMIC DNA]</scope>
    <source>
        <strain evidence="3 4">295_13</strain>
    </source>
</reference>
<dbReference type="STRING" id="556267.HWAG_01504"/>
<dbReference type="Proteomes" id="UP000233350">
    <property type="component" value="Unassembled WGS sequence"/>
</dbReference>
<dbReference type="OrthoDB" id="9802811at2"/>
<proteinExistence type="predicted"/>
<dbReference type="EMBL" id="MBPK01000003">
    <property type="protein sequence ID" value="PKT82512.1"/>
    <property type="molecule type" value="Genomic_DNA"/>
</dbReference>
<dbReference type="PANTHER" id="PTHR30270:SF0">
    <property type="entry name" value="THIAMINE-MONOPHOSPHATE KINASE"/>
    <property type="match status" value="1"/>
</dbReference>
<dbReference type="InterPro" id="IPR016188">
    <property type="entry name" value="PurM-like_N"/>
</dbReference>
<keyword evidence="3" id="KW-0808">Transferase</keyword>
<keyword evidence="1" id="KW-0784">Thiamine biosynthesis</keyword>
<dbReference type="GO" id="GO:0009228">
    <property type="term" value="P:thiamine biosynthetic process"/>
    <property type="evidence" value="ECO:0007669"/>
    <property type="project" value="UniProtKB-KW"/>
</dbReference>
<dbReference type="InterPro" id="IPR036676">
    <property type="entry name" value="PurM-like_C_sf"/>
</dbReference>
<dbReference type="PANTHER" id="PTHR30270">
    <property type="entry name" value="THIAMINE-MONOPHOSPHATE KINASE"/>
    <property type="match status" value="1"/>
</dbReference>
<dbReference type="GO" id="GO:0009030">
    <property type="term" value="F:thiamine-phosphate kinase activity"/>
    <property type="evidence" value="ECO:0007669"/>
    <property type="project" value="InterPro"/>
</dbReference>
<gene>
    <name evidence="3" type="ORF">BCM31_05885</name>
</gene>
<dbReference type="InterPro" id="IPR036921">
    <property type="entry name" value="PurM-like_N_sf"/>
</dbReference>
<accession>A0A2N3PL96</accession>
<dbReference type="GeneID" id="97289756"/>
<keyword evidence="3" id="KW-0418">Kinase</keyword>
<protein>
    <submittedName>
        <fullName evidence="3">Thiamine monophosphate kinase</fullName>
    </submittedName>
</protein>